<keyword evidence="4" id="KW-1185">Reference proteome</keyword>
<dbReference type="Proteomes" id="UP000036851">
    <property type="component" value="Unassembled WGS sequence"/>
</dbReference>
<dbReference type="OrthoDB" id="5518417at2"/>
<dbReference type="Proteomes" id="UP000037088">
    <property type="component" value="Unassembled WGS sequence"/>
</dbReference>
<evidence type="ECO:0000313" key="1">
    <source>
        <dbReference type="EMBL" id="KOC87529.1"/>
    </source>
</evidence>
<evidence type="ECO:0000313" key="2">
    <source>
        <dbReference type="EMBL" id="KOC88110.1"/>
    </source>
</evidence>
<reference evidence="3 4" key="1">
    <citation type="journal article" date="2015" name="Int. J. Syst. Evol. Microbiol.">
        <title>Erwinia iniecta sp. nov., isolated from Russian wheat aphids (Diuraphis noxia).</title>
        <authorList>
            <person name="Campillo T."/>
            <person name="Luna E."/>
            <person name="Portier P."/>
            <person name="Fischer-Le Saux M."/>
            <person name="Lapitan N."/>
            <person name="Tisserat N.A."/>
            <person name="Leach J.E."/>
        </authorList>
    </citation>
    <scope>NUCLEOTIDE SEQUENCE [LARGE SCALE GENOMIC DNA]</scope>
    <source>
        <strain evidence="1 4">B120</strain>
        <strain evidence="2 3">B149</strain>
    </source>
</reference>
<dbReference type="RefSeq" id="WP_052902591.1">
    <property type="nucleotide sequence ID" value="NZ_JRXE01000038.1"/>
</dbReference>
<organism evidence="1 4">
    <name type="scientific">Winslowiella iniecta</name>
    <dbReference type="NCBI Taxonomy" id="1560201"/>
    <lineage>
        <taxon>Bacteria</taxon>
        <taxon>Pseudomonadati</taxon>
        <taxon>Pseudomonadota</taxon>
        <taxon>Gammaproteobacteria</taxon>
        <taxon>Enterobacterales</taxon>
        <taxon>Erwiniaceae</taxon>
        <taxon>Winslowiella</taxon>
    </lineage>
</organism>
<evidence type="ECO:0000313" key="3">
    <source>
        <dbReference type="Proteomes" id="UP000036851"/>
    </source>
</evidence>
<evidence type="ECO:0008006" key="5">
    <source>
        <dbReference type="Google" id="ProtNLM"/>
    </source>
</evidence>
<sequence length="264" mass="30360">MKGICKLCLKDSILRNSHIIPRSYYKNLKENGKLVMVHKGKHSTVGNFDPKEPMLCDDCEQYLSTTFENYGIRVLRDWSNVRKNSDHIIIKSFNYEKYYLYLLSILWRASISKHSHFQGVVGNESLDDALRHCILQNKLRFNKLSRLSIDKFIKICIFRIVDSSGTFNDDAIKGIVSNVGQSYDDTIDAVIWSFIADGFLIIYSISPGKDFYDMMTKKYKSQLNKGSHQKIMKIEIKNSPILLTTFGNVVQALENSIIHPSQNS</sequence>
<evidence type="ECO:0000313" key="4">
    <source>
        <dbReference type="Proteomes" id="UP000037088"/>
    </source>
</evidence>
<protein>
    <recommendedName>
        <fullName evidence="5">DUF4238 domain-containing protein</fullName>
    </recommendedName>
</protein>
<comment type="caution">
    <text evidence="1">The sequence shown here is derived from an EMBL/GenBank/DDBJ whole genome shotgun (WGS) entry which is preliminary data.</text>
</comment>
<dbReference type="EMBL" id="JRXF01000053">
    <property type="protein sequence ID" value="KOC88110.1"/>
    <property type="molecule type" value="Genomic_DNA"/>
</dbReference>
<proteinExistence type="predicted"/>
<gene>
    <name evidence="1" type="ORF">NG42_20210</name>
    <name evidence="2" type="ORF">NG43_20825</name>
</gene>
<dbReference type="EMBL" id="JRXE01000038">
    <property type="protein sequence ID" value="KOC87529.1"/>
    <property type="molecule type" value="Genomic_DNA"/>
</dbReference>
<name>A0A0L7SWJ2_9GAMM</name>
<dbReference type="AlphaFoldDB" id="A0A0L7SWJ2"/>
<dbReference type="PATRIC" id="fig|1560201.3.peg.4292"/>
<accession>A0A0L7SWJ2</accession>